<organism evidence="1">
    <name type="scientific">anaerobic digester metagenome</name>
    <dbReference type="NCBI Taxonomy" id="1263854"/>
    <lineage>
        <taxon>unclassified sequences</taxon>
        <taxon>metagenomes</taxon>
        <taxon>ecological metagenomes</taxon>
    </lineage>
</organism>
<evidence type="ECO:0000313" key="1">
    <source>
        <dbReference type="EMBL" id="VFU12199.1"/>
    </source>
</evidence>
<dbReference type="EMBL" id="CAADRN010000067">
    <property type="protein sequence ID" value="VFU12199.1"/>
    <property type="molecule type" value="Genomic_DNA"/>
</dbReference>
<sequence length="178" mass="20545">MVDWNRIYRLLNDVTPLPVDCGKLCGAACCSEWEKGVGMYLLPGEEIMFTMAEEWLSWEEHSTKDYEFCPTWSGVVYFVRCNGTCPRDKRPFACRIFPLAPYLSESGDFKLVLEEGAALLCPLVKAGDMGLLDRRFLARARLAWEELLKNPLVRDDVLWESRRLDRLAGEPWKGLFER</sequence>
<protein>
    <submittedName>
        <fullName evidence="1">Uncharacterized protein</fullName>
    </submittedName>
</protein>
<proteinExistence type="predicted"/>
<dbReference type="AlphaFoldDB" id="A0A485LVD8"/>
<accession>A0A485LVD8</accession>
<name>A0A485LVD8_9ZZZZ</name>
<reference evidence="1" key="1">
    <citation type="submission" date="2019-03" db="EMBL/GenBank/DDBJ databases">
        <authorList>
            <person name="Hao L."/>
        </authorList>
    </citation>
    <scope>NUCLEOTIDE SEQUENCE</scope>
</reference>
<gene>
    <name evidence="1" type="ORF">SCFA_1590008</name>
</gene>